<sequence length="67" mass="7246">MRGNFPGLQGTYADERTGEIVLEIYTPEAEGADVEAAKREAESRLGARLRIEMTTATIGPAILNRAP</sequence>
<proteinExistence type="predicted"/>
<evidence type="ECO:0000313" key="1">
    <source>
        <dbReference type="EMBL" id="OYR26774.1"/>
    </source>
</evidence>
<accession>A0A256GHY7</accession>
<dbReference type="AlphaFoldDB" id="A0A256GHY7"/>
<organism evidence="1 2">
    <name type="scientific">Brucella grignonensis</name>
    <dbReference type="NCBI Taxonomy" id="94627"/>
    <lineage>
        <taxon>Bacteria</taxon>
        <taxon>Pseudomonadati</taxon>
        <taxon>Pseudomonadota</taxon>
        <taxon>Alphaproteobacteria</taxon>
        <taxon>Hyphomicrobiales</taxon>
        <taxon>Brucellaceae</taxon>
        <taxon>Brucella/Ochrobactrum group</taxon>
        <taxon>Brucella</taxon>
    </lineage>
</organism>
<comment type="caution">
    <text evidence="1">The sequence shown here is derived from an EMBL/GenBank/DDBJ whole genome shotgun (WGS) entry which is preliminary data.</text>
</comment>
<gene>
    <name evidence="1" type="ORF">CEV33_4570</name>
</gene>
<reference evidence="1 2" key="1">
    <citation type="submission" date="2017-07" db="EMBL/GenBank/DDBJ databases">
        <title>Phylogenetic study on the rhizospheric bacterium Ochrobactrum sp. A44.</title>
        <authorList>
            <person name="Krzyzanowska D.M."/>
            <person name="Ossowicki A."/>
            <person name="Rajewska M."/>
            <person name="Maciag T."/>
            <person name="Kaczynski Z."/>
            <person name="Czerwicka M."/>
            <person name="Jafra S."/>
        </authorList>
    </citation>
    <scope>NUCLEOTIDE SEQUENCE [LARGE SCALE GENOMIC DNA]</scope>
    <source>
        <strain evidence="1 2">OgA9a</strain>
    </source>
</reference>
<dbReference type="Proteomes" id="UP000216478">
    <property type="component" value="Unassembled WGS sequence"/>
</dbReference>
<evidence type="ECO:0000313" key="2">
    <source>
        <dbReference type="Proteomes" id="UP000216478"/>
    </source>
</evidence>
<keyword evidence="2" id="KW-1185">Reference proteome</keyword>
<protein>
    <submittedName>
        <fullName evidence="1">Uncharacterized protein</fullName>
    </submittedName>
</protein>
<dbReference type="EMBL" id="NNRL01000011">
    <property type="protein sequence ID" value="OYR26774.1"/>
    <property type="molecule type" value="Genomic_DNA"/>
</dbReference>
<name>A0A256GHY7_9HYPH</name>